<evidence type="ECO:0000313" key="2">
    <source>
        <dbReference type="EMBL" id="PVH62411.1"/>
    </source>
</evidence>
<accession>A0A2T8KJS2</accession>
<gene>
    <name evidence="2" type="ORF">PAHAL_3G287200</name>
</gene>
<dbReference type="Gramene" id="PVH62411">
    <property type="protein sequence ID" value="PVH62411"/>
    <property type="gene ID" value="PAHAL_3G287200"/>
</dbReference>
<sequence length="70" mass="8278">MVPTNRPESQRRTKIRGTRGMGWRGERNERKAKKDVKKRWQISLQDWFHNLVYSSTLVLNYNATLILSCG</sequence>
<dbReference type="EMBL" id="CM008048">
    <property type="protein sequence ID" value="PVH62411.1"/>
    <property type="molecule type" value="Genomic_DNA"/>
</dbReference>
<proteinExistence type="predicted"/>
<dbReference type="Proteomes" id="UP000243499">
    <property type="component" value="Chromosome 3"/>
</dbReference>
<dbReference type="AlphaFoldDB" id="A0A2T8KJS2"/>
<name>A0A2T8KJS2_9POAL</name>
<protein>
    <submittedName>
        <fullName evidence="2">Uncharacterized protein</fullName>
    </submittedName>
</protein>
<organism evidence="2">
    <name type="scientific">Panicum hallii</name>
    <dbReference type="NCBI Taxonomy" id="206008"/>
    <lineage>
        <taxon>Eukaryota</taxon>
        <taxon>Viridiplantae</taxon>
        <taxon>Streptophyta</taxon>
        <taxon>Embryophyta</taxon>
        <taxon>Tracheophyta</taxon>
        <taxon>Spermatophyta</taxon>
        <taxon>Magnoliopsida</taxon>
        <taxon>Liliopsida</taxon>
        <taxon>Poales</taxon>
        <taxon>Poaceae</taxon>
        <taxon>PACMAD clade</taxon>
        <taxon>Panicoideae</taxon>
        <taxon>Panicodae</taxon>
        <taxon>Paniceae</taxon>
        <taxon>Panicinae</taxon>
        <taxon>Panicum</taxon>
        <taxon>Panicum sect. Panicum</taxon>
    </lineage>
</organism>
<reference evidence="2" key="1">
    <citation type="submission" date="2018-04" db="EMBL/GenBank/DDBJ databases">
        <title>WGS assembly of Panicum hallii.</title>
        <authorList>
            <person name="Lovell J."/>
            <person name="Jenkins J."/>
            <person name="Lowry D."/>
            <person name="Mamidi S."/>
            <person name="Sreedasyam A."/>
            <person name="Weng X."/>
            <person name="Barry K."/>
            <person name="Bonette J."/>
            <person name="Campitelli B."/>
            <person name="Daum C."/>
            <person name="Gordon S."/>
            <person name="Gould B."/>
            <person name="Lipzen A."/>
            <person name="Macqueen A."/>
            <person name="Palacio-Mejia J."/>
            <person name="Plott C."/>
            <person name="Shakirov E."/>
            <person name="Shu S."/>
            <person name="Yoshinaga Y."/>
            <person name="Zane M."/>
            <person name="Rokhsar D."/>
            <person name="Grimwood J."/>
            <person name="Schmutz J."/>
            <person name="Juenger T."/>
        </authorList>
    </citation>
    <scope>NUCLEOTIDE SEQUENCE [LARGE SCALE GENOMIC DNA]</scope>
    <source>
        <strain evidence="2">FIL2</strain>
    </source>
</reference>
<feature type="region of interest" description="Disordered" evidence="1">
    <location>
        <begin position="1"/>
        <end position="33"/>
    </location>
</feature>
<evidence type="ECO:0000256" key="1">
    <source>
        <dbReference type="SAM" id="MobiDB-lite"/>
    </source>
</evidence>